<sequence length="110" mass="12924">MAKLVERQTLRNRILKKLVAFICSTMGSWISVRYQTKSKGGSVKHNQTKSPLLRLPAELRNQIWEYVFTGLHFKLDLKHLWGTSFIFTLCYRFDENLNDSHRVRNSLALL</sequence>
<evidence type="ECO:0000313" key="2">
    <source>
        <dbReference type="Proteomes" id="UP000799770"/>
    </source>
</evidence>
<dbReference type="EMBL" id="ML977317">
    <property type="protein sequence ID" value="KAF2118580.1"/>
    <property type="molecule type" value="Genomic_DNA"/>
</dbReference>
<name>A0A6A5ZGF2_9PLEO</name>
<gene>
    <name evidence="1" type="ORF">BDV96DRAFT_643819</name>
</gene>
<evidence type="ECO:0000313" key="1">
    <source>
        <dbReference type="EMBL" id="KAF2118580.1"/>
    </source>
</evidence>
<keyword evidence="2" id="KW-1185">Reference proteome</keyword>
<proteinExistence type="predicted"/>
<dbReference type="Proteomes" id="UP000799770">
    <property type="component" value="Unassembled WGS sequence"/>
</dbReference>
<dbReference type="AlphaFoldDB" id="A0A6A5ZGF2"/>
<accession>A0A6A5ZGF2</accession>
<organism evidence="1 2">
    <name type="scientific">Lophiotrema nucula</name>
    <dbReference type="NCBI Taxonomy" id="690887"/>
    <lineage>
        <taxon>Eukaryota</taxon>
        <taxon>Fungi</taxon>
        <taxon>Dikarya</taxon>
        <taxon>Ascomycota</taxon>
        <taxon>Pezizomycotina</taxon>
        <taxon>Dothideomycetes</taxon>
        <taxon>Pleosporomycetidae</taxon>
        <taxon>Pleosporales</taxon>
        <taxon>Lophiotremataceae</taxon>
        <taxon>Lophiotrema</taxon>
    </lineage>
</organism>
<protein>
    <submittedName>
        <fullName evidence="1">Uncharacterized protein</fullName>
    </submittedName>
</protein>
<reference evidence="1" key="1">
    <citation type="journal article" date="2020" name="Stud. Mycol.">
        <title>101 Dothideomycetes genomes: a test case for predicting lifestyles and emergence of pathogens.</title>
        <authorList>
            <person name="Haridas S."/>
            <person name="Albert R."/>
            <person name="Binder M."/>
            <person name="Bloem J."/>
            <person name="Labutti K."/>
            <person name="Salamov A."/>
            <person name="Andreopoulos B."/>
            <person name="Baker S."/>
            <person name="Barry K."/>
            <person name="Bills G."/>
            <person name="Bluhm B."/>
            <person name="Cannon C."/>
            <person name="Castanera R."/>
            <person name="Culley D."/>
            <person name="Daum C."/>
            <person name="Ezra D."/>
            <person name="Gonzalez J."/>
            <person name="Henrissat B."/>
            <person name="Kuo A."/>
            <person name="Liang C."/>
            <person name="Lipzen A."/>
            <person name="Lutzoni F."/>
            <person name="Magnuson J."/>
            <person name="Mondo S."/>
            <person name="Nolan M."/>
            <person name="Ohm R."/>
            <person name="Pangilinan J."/>
            <person name="Park H.-J."/>
            <person name="Ramirez L."/>
            <person name="Alfaro M."/>
            <person name="Sun H."/>
            <person name="Tritt A."/>
            <person name="Yoshinaga Y."/>
            <person name="Zwiers L.-H."/>
            <person name="Turgeon B."/>
            <person name="Goodwin S."/>
            <person name="Spatafora J."/>
            <person name="Crous P."/>
            <person name="Grigoriev I."/>
        </authorList>
    </citation>
    <scope>NUCLEOTIDE SEQUENCE</scope>
    <source>
        <strain evidence="1">CBS 627.86</strain>
    </source>
</reference>
<dbReference type="OrthoDB" id="5413827at2759"/>